<dbReference type="PANTHER" id="PTHR30250:SF31">
    <property type="entry name" value="INNER MEMBRANE PROTEIN YGHQ"/>
    <property type="match status" value="1"/>
</dbReference>
<dbReference type="AlphaFoldDB" id="A0A3N5CS44"/>
<comment type="subcellular location">
    <subcellularLocation>
        <location evidence="1">Cell membrane</location>
        <topology evidence="1">Multi-pass membrane protein</topology>
    </subcellularLocation>
</comment>
<sequence>MANAQTRSFDLRSRLIPIGHLLSGNFMNALIVLVSTAIAARALGPAVYGVMVIVLSFGRLIERLVRFESWQAVIRYAAEEEITGDKQRLSRLYAFGLGVDALAAMAAGLLSVAIAWLAGSWFDIGPGHLLLVAIYAVALVFNIAGVPNAALRMAGQFKLLAYAQMAGNVLRIVLAAICLWLDAGVTGFMIAWTLAQLLGSLLMIWLGLRAMTHMGIPAPWRADLRGLHKAFPGFFSFAFSSNLSLTLRVITTEADTLFVGGALGPSAAAVYYLAKRIAKVAMQVGAQVQQVIYPDVARLWMQGAVREFRSATLQVQAALAAVCLVMIGGAWVLGRLVIDLGLGTEYASAYPLLLTQLVAVFFTMHAAPARSAVLAMNESWRILTYMLMGTVAFWAVAFVAVPVFGAMGANMAHIAFAAITAILLDIRFHRRTMPLAQAAAAR</sequence>
<gene>
    <name evidence="7" type="ORF">EG799_05780</name>
</gene>
<dbReference type="GO" id="GO:0005886">
    <property type="term" value="C:plasma membrane"/>
    <property type="evidence" value="ECO:0007669"/>
    <property type="project" value="UniProtKB-SubCell"/>
</dbReference>
<dbReference type="Pfam" id="PF13440">
    <property type="entry name" value="Polysacc_synt_3"/>
    <property type="match status" value="1"/>
</dbReference>
<dbReference type="RefSeq" id="WP_123879370.1">
    <property type="nucleotide sequence ID" value="NZ_RPFZ01000001.1"/>
</dbReference>
<evidence type="ECO:0000256" key="2">
    <source>
        <dbReference type="ARBA" id="ARBA00022475"/>
    </source>
</evidence>
<feature type="transmembrane region" description="Helical" evidence="6">
    <location>
        <begin position="350"/>
        <end position="370"/>
    </location>
</feature>
<keyword evidence="5 6" id="KW-0472">Membrane</keyword>
<feature type="transmembrane region" description="Helical" evidence="6">
    <location>
        <begin position="229"/>
        <end position="250"/>
    </location>
</feature>
<keyword evidence="4 6" id="KW-1133">Transmembrane helix</keyword>
<evidence type="ECO:0000256" key="4">
    <source>
        <dbReference type="ARBA" id="ARBA00022989"/>
    </source>
</evidence>
<feature type="transmembrane region" description="Helical" evidence="6">
    <location>
        <begin position="256"/>
        <end position="274"/>
    </location>
</feature>
<feature type="transmembrane region" description="Helical" evidence="6">
    <location>
        <begin position="189"/>
        <end position="208"/>
    </location>
</feature>
<feature type="transmembrane region" description="Helical" evidence="6">
    <location>
        <begin position="92"/>
        <end position="117"/>
    </location>
</feature>
<dbReference type="Proteomes" id="UP000275232">
    <property type="component" value="Unassembled WGS sequence"/>
</dbReference>
<feature type="transmembrane region" description="Helical" evidence="6">
    <location>
        <begin position="21"/>
        <end position="40"/>
    </location>
</feature>
<dbReference type="EMBL" id="RPFZ01000001">
    <property type="protein sequence ID" value="RPF71176.1"/>
    <property type="molecule type" value="Genomic_DNA"/>
</dbReference>
<evidence type="ECO:0000256" key="1">
    <source>
        <dbReference type="ARBA" id="ARBA00004651"/>
    </source>
</evidence>
<feature type="transmembrane region" description="Helical" evidence="6">
    <location>
        <begin position="46"/>
        <end position="65"/>
    </location>
</feature>
<comment type="caution">
    <text evidence="7">The sequence shown here is derived from an EMBL/GenBank/DDBJ whole genome shotgun (WGS) entry which is preliminary data.</text>
</comment>
<feature type="transmembrane region" description="Helical" evidence="6">
    <location>
        <begin position="129"/>
        <end position="147"/>
    </location>
</feature>
<keyword evidence="2" id="KW-1003">Cell membrane</keyword>
<name>A0A3N5CS44_9SPHN</name>
<evidence type="ECO:0000256" key="6">
    <source>
        <dbReference type="SAM" id="Phobius"/>
    </source>
</evidence>
<keyword evidence="3 6" id="KW-0812">Transmembrane</keyword>
<feature type="transmembrane region" description="Helical" evidence="6">
    <location>
        <begin position="317"/>
        <end position="338"/>
    </location>
</feature>
<feature type="transmembrane region" description="Helical" evidence="6">
    <location>
        <begin position="382"/>
        <end position="405"/>
    </location>
</feature>
<proteinExistence type="predicted"/>
<reference evidence="7 8" key="1">
    <citation type="submission" date="2018-11" db="EMBL/GenBank/DDBJ databases">
        <title>Erythrobacter spongiae sp. nov., isolated from a marine sponge.</title>
        <authorList>
            <person name="Zhuang L."/>
            <person name="Luo L."/>
        </authorList>
    </citation>
    <scope>NUCLEOTIDE SEQUENCE [LARGE SCALE GENOMIC DNA]</scope>
    <source>
        <strain evidence="7 8">HN-E23</strain>
    </source>
</reference>
<evidence type="ECO:0000256" key="3">
    <source>
        <dbReference type="ARBA" id="ARBA00022692"/>
    </source>
</evidence>
<dbReference type="OrthoDB" id="493991at2"/>
<feature type="transmembrane region" description="Helical" evidence="6">
    <location>
        <begin position="411"/>
        <end position="428"/>
    </location>
</feature>
<feature type="transmembrane region" description="Helical" evidence="6">
    <location>
        <begin position="159"/>
        <end position="183"/>
    </location>
</feature>
<evidence type="ECO:0000256" key="5">
    <source>
        <dbReference type="ARBA" id="ARBA00023136"/>
    </source>
</evidence>
<accession>A0A3N5CS44</accession>
<protein>
    <submittedName>
        <fullName evidence="7">Lipopolysaccharide biosynthesis protein</fullName>
    </submittedName>
</protein>
<organism evidence="7 8">
    <name type="scientific">Aurantiacibacter spongiae</name>
    <dbReference type="NCBI Taxonomy" id="2488860"/>
    <lineage>
        <taxon>Bacteria</taxon>
        <taxon>Pseudomonadati</taxon>
        <taxon>Pseudomonadota</taxon>
        <taxon>Alphaproteobacteria</taxon>
        <taxon>Sphingomonadales</taxon>
        <taxon>Erythrobacteraceae</taxon>
        <taxon>Aurantiacibacter</taxon>
    </lineage>
</organism>
<evidence type="ECO:0000313" key="8">
    <source>
        <dbReference type="Proteomes" id="UP000275232"/>
    </source>
</evidence>
<evidence type="ECO:0000313" key="7">
    <source>
        <dbReference type="EMBL" id="RPF71176.1"/>
    </source>
</evidence>
<keyword evidence="8" id="KW-1185">Reference proteome</keyword>
<dbReference type="PANTHER" id="PTHR30250">
    <property type="entry name" value="PST FAMILY PREDICTED COLANIC ACID TRANSPORTER"/>
    <property type="match status" value="1"/>
</dbReference>
<dbReference type="InterPro" id="IPR050833">
    <property type="entry name" value="Poly_Biosynth_Transport"/>
</dbReference>